<sequence length="85" mass="9297">MDEATDSPKRDLEGTPPSPSMALNATPWLAMEKNKRGHFKALAQQSGHQYRELDGGARPVAPVSNQSRPTSGLSRLRCPDWPVSL</sequence>
<dbReference type="Proteomes" id="UP000805193">
    <property type="component" value="Unassembled WGS sequence"/>
</dbReference>
<protein>
    <submittedName>
        <fullName evidence="1">Uncharacterized protein</fullName>
    </submittedName>
</protein>
<evidence type="ECO:0000313" key="1">
    <source>
        <dbReference type="EMBL" id="KAG0417557.1"/>
    </source>
</evidence>
<reference evidence="1 2" key="1">
    <citation type="journal article" date="2020" name="Cell">
        <title>Large-Scale Comparative Analyses of Tick Genomes Elucidate Their Genetic Diversity and Vector Capacities.</title>
        <authorList>
            <consortium name="Tick Genome and Microbiome Consortium (TIGMIC)"/>
            <person name="Jia N."/>
            <person name="Wang J."/>
            <person name="Shi W."/>
            <person name="Du L."/>
            <person name="Sun Y."/>
            <person name="Zhan W."/>
            <person name="Jiang J.F."/>
            <person name="Wang Q."/>
            <person name="Zhang B."/>
            <person name="Ji P."/>
            <person name="Bell-Sakyi L."/>
            <person name="Cui X.M."/>
            <person name="Yuan T.T."/>
            <person name="Jiang B.G."/>
            <person name="Yang W.F."/>
            <person name="Lam T.T."/>
            <person name="Chang Q.C."/>
            <person name="Ding S.J."/>
            <person name="Wang X.J."/>
            <person name="Zhu J.G."/>
            <person name="Ruan X.D."/>
            <person name="Zhao L."/>
            <person name="Wei J.T."/>
            <person name="Ye R.Z."/>
            <person name="Que T.C."/>
            <person name="Du C.H."/>
            <person name="Zhou Y.H."/>
            <person name="Cheng J.X."/>
            <person name="Dai P.F."/>
            <person name="Guo W.B."/>
            <person name="Han X.H."/>
            <person name="Huang E.J."/>
            <person name="Li L.F."/>
            <person name="Wei W."/>
            <person name="Gao Y.C."/>
            <person name="Liu J.Z."/>
            <person name="Shao H.Z."/>
            <person name="Wang X."/>
            <person name="Wang C.C."/>
            <person name="Yang T.C."/>
            <person name="Huo Q.B."/>
            <person name="Li W."/>
            <person name="Chen H.Y."/>
            <person name="Chen S.E."/>
            <person name="Zhou L.G."/>
            <person name="Ni X.B."/>
            <person name="Tian J.H."/>
            <person name="Sheng Y."/>
            <person name="Liu T."/>
            <person name="Pan Y.S."/>
            <person name="Xia L.Y."/>
            <person name="Li J."/>
            <person name="Zhao F."/>
            <person name="Cao W.C."/>
        </authorList>
    </citation>
    <scope>NUCLEOTIDE SEQUENCE [LARGE SCALE GENOMIC DNA]</scope>
    <source>
        <strain evidence="1">Iper-2018</strain>
    </source>
</reference>
<evidence type="ECO:0000313" key="2">
    <source>
        <dbReference type="Proteomes" id="UP000805193"/>
    </source>
</evidence>
<organism evidence="1 2">
    <name type="scientific">Ixodes persulcatus</name>
    <name type="common">Taiga tick</name>
    <dbReference type="NCBI Taxonomy" id="34615"/>
    <lineage>
        <taxon>Eukaryota</taxon>
        <taxon>Metazoa</taxon>
        <taxon>Ecdysozoa</taxon>
        <taxon>Arthropoda</taxon>
        <taxon>Chelicerata</taxon>
        <taxon>Arachnida</taxon>
        <taxon>Acari</taxon>
        <taxon>Parasitiformes</taxon>
        <taxon>Ixodida</taxon>
        <taxon>Ixodoidea</taxon>
        <taxon>Ixodidae</taxon>
        <taxon>Ixodinae</taxon>
        <taxon>Ixodes</taxon>
    </lineage>
</organism>
<proteinExistence type="predicted"/>
<name>A0AC60PDP7_IXOPE</name>
<comment type="caution">
    <text evidence="1">The sequence shown here is derived from an EMBL/GenBank/DDBJ whole genome shotgun (WGS) entry which is preliminary data.</text>
</comment>
<gene>
    <name evidence="1" type="ORF">HPB47_005518</name>
</gene>
<dbReference type="EMBL" id="JABSTQ010010829">
    <property type="protein sequence ID" value="KAG0417557.1"/>
    <property type="molecule type" value="Genomic_DNA"/>
</dbReference>
<accession>A0AC60PDP7</accession>
<keyword evidence="2" id="KW-1185">Reference proteome</keyword>